<dbReference type="KEGG" id="csyr:103265631"/>
<dbReference type="InterPro" id="IPR050283">
    <property type="entry name" value="E-box_TF_Regulators"/>
</dbReference>
<dbReference type="GO" id="GO:0010628">
    <property type="term" value="P:positive regulation of gene expression"/>
    <property type="evidence" value="ECO:0007669"/>
    <property type="project" value="Ensembl"/>
</dbReference>
<dbReference type="Gene3D" id="4.10.280.10">
    <property type="entry name" value="Helix-loop-helix DNA-binding domain"/>
    <property type="match status" value="1"/>
</dbReference>
<dbReference type="GO" id="GO:0046697">
    <property type="term" value="P:decidualization"/>
    <property type="evidence" value="ECO:0007669"/>
    <property type="project" value="Ensembl"/>
</dbReference>
<dbReference type="PROSITE" id="PS50888">
    <property type="entry name" value="BHLH"/>
    <property type="match status" value="1"/>
</dbReference>
<dbReference type="PANTHER" id="PTHR23349">
    <property type="entry name" value="BASIC HELIX-LOOP-HELIX TRANSCRIPTION FACTOR, TWIST"/>
    <property type="match status" value="1"/>
</dbReference>
<feature type="compositionally biased region" description="Basic and acidic residues" evidence="1">
    <location>
        <begin position="16"/>
        <end position="32"/>
    </location>
</feature>
<dbReference type="RefSeq" id="XP_008061476.1">
    <property type="nucleotide sequence ID" value="XM_008063285.1"/>
</dbReference>
<feature type="compositionally biased region" description="Low complexity" evidence="1">
    <location>
        <begin position="56"/>
        <end position="75"/>
    </location>
</feature>
<proteinExistence type="predicted"/>
<dbReference type="Proteomes" id="UP000189704">
    <property type="component" value="Unplaced"/>
</dbReference>
<evidence type="ECO:0000256" key="1">
    <source>
        <dbReference type="SAM" id="MobiDB-lite"/>
    </source>
</evidence>
<dbReference type="GO" id="GO:0046983">
    <property type="term" value="F:protein dimerization activity"/>
    <property type="evidence" value="ECO:0007669"/>
    <property type="project" value="InterPro"/>
</dbReference>
<organism evidence="3 4">
    <name type="scientific">Carlito syrichta</name>
    <name type="common">Philippine tarsier</name>
    <name type="synonym">Tarsius syrichta</name>
    <dbReference type="NCBI Taxonomy" id="1868482"/>
    <lineage>
        <taxon>Eukaryota</taxon>
        <taxon>Metazoa</taxon>
        <taxon>Chordata</taxon>
        <taxon>Craniata</taxon>
        <taxon>Vertebrata</taxon>
        <taxon>Euteleostomi</taxon>
        <taxon>Mammalia</taxon>
        <taxon>Eutheria</taxon>
        <taxon>Euarchontoglires</taxon>
        <taxon>Primates</taxon>
        <taxon>Haplorrhini</taxon>
        <taxon>Tarsiiformes</taxon>
        <taxon>Tarsiidae</taxon>
        <taxon>Carlito</taxon>
    </lineage>
</organism>
<dbReference type="GO" id="GO:0000981">
    <property type="term" value="F:DNA-binding transcription factor activity, RNA polymerase II-specific"/>
    <property type="evidence" value="ECO:0007669"/>
    <property type="project" value="TreeGrafter"/>
</dbReference>
<evidence type="ECO:0000313" key="3">
    <source>
        <dbReference type="Proteomes" id="UP000189704"/>
    </source>
</evidence>
<dbReference type="Pfam" id="PF00010">
    <property type="entry name" value="HLH"/>
    <property type="match status" value="1"/>
</dbReference>
<accession>A0A1U7U6F6</accession>
<dbReference type="SMART" id="SM00353">
    <property type="entry name" value="HLH"/>
    <property type="match status" value="1"/>
</dbReference>
<dbReference type="CTD" id="150921"/>
<protein>
    <submittedName>
        <fullName evidence="4">Transcription factor 23</fullName>
    </submittedName>
</protein>
<evidence type="ECO:0000259" key="2">
    <source>
        <dbReference type="PROSITE" id="PS50888"/>
    </source>
</evidence>
<feature type="compositionally biased region" description="Polar residues" evidence="1">
    <location>
        <begin position="175"/>
        <end position="186"/>
    </location>
</feature>
<reference evidence="4" key="1">
    <citation type="submission" date="2025-08" db="UniProtKB">
        <authorList>
            <consortium name="RefSeq"/>
        </authorList>
    </citation>
    <scope>IDENTIFICATION</scope>
</reference>
<feature type="domain" description="BHLH" evidence="2">
    <location>
        <begin position="76"/>
        <end position="128"/>
    </location>
</feature>
<feature type="region of interest" description="Disordered" evidence="1">
    <location>
        <begin position="1"/>
        <end position="86"/>
    </location>
</feature>
<dbReference type="GeneID" id="103265631"/>
<feature type="compositionally biased region" description="Pro residues" evidence="1">
    <location>
        <begin position="207"/>
        <end position="217"/>
    </location>
</feature>
<name>A0A1U7U6F6_CARSF</name>
<dbReference type="SUPFAM" id="SSF47459">
    <property type="entry name" value="HLH, helix-loop-helix DNA-binding domain"/>
    <property type="match status" value="1"/>
</dbReference>
<dbReference type="PANTHER" id="PTHR23349:SF58">
    <property type="entry name" value="TRANSCRIPTION FACTOR 23"/>
    <property type="match status" value="1"/>
</dbReference>
<feature type="region of interest" description="Disordered" evidence="1">
    <location>
        <begin position="166"/>
        <end position="217"/>
    </location>
</feature>
<dbReference type="InterPro" id="IPR011598">
    <property type="entry name" value="bHLH_dom"/>
</dbReference>
<evidence type="ECO:0000313" key="4">
    <source>
        <dbReference type="RefSeq" id="XP_008061476.1"/>
    </source>
</evidence>
<dbReference type="GO" id="GO:0000977">
    <property type="term" value="F:RNA polymerase II transcription regulatory region sequence-specific DNA binding"/>
    <property type="evidence" value="ECO:0007669"/>
    <property type="project" value="TreeGrafter"/>
</dbReference>
<gene>
    <name evidence="4" type="primary">TCF23</name>
</gene>
<dbReference type="STRING" id="1868482.ENSTSYP00000029548"/>
<dbReference type="AlphaFoldDB" id="A0A1U7U6F6"/>
<keyword evidence="3" id="KW-1185">Reference proteome</keyword>
<sequence>MSQREARGVPAVPGAEHGRAKAEARPLPDSGRKRSHPGRTRQDLWGQTRWSHQRWSRAAPGPRGARARGLALSGSEAGPKNAAREQSRVRTLRQAFLALQAALPAVPPGTKLSKLDVLVLAASYIAHLGHVLGHAPPGPIGPPGPPFPREIRHLHPLKKWPMRSRLYAGGLGSSGPDSTTASASGQRTRDAEVGPPSPGEADALLPTKPPSPALGDE</sequence>
<dbReference type="OrthoDB" id="10063436at2759"/>
<dbReference type="InterPro" id="IPR036638">
    <property type="entry name" value="HLH_DNA-bd_sf"/>
</dbReference>
<dbReference type="OMA" id="RTRQDLW"/>